<proteinExistence type="predicted"/>
<dbReference type="EMBL" id="JBJKBG010000008">
    <property type="protein sequence ID" value="KAL3727154.1"/>
    <property type="molecule type" value="Genomic_DNA"/>
</dbReference>
<feature type="compositionally biased region" description="Polar residues" evidence="1">
    <location>
        <begin position="646"/>
        <end position="660"/>
    </location>
</feature>
<gene>
    <name evidence="2" type="ORF">ACJRO7_031976</name>
</gene>
<feature type="compositionally biased region" description="Polar residues" evidence="1">
    <location>
        <begin position="424"/>
        <end position="435"/>
    </location>
</feature>
<feature type="region of interest" description="Disordered" evidence="1">
    <location>
        <begin position="646"/>
        <end position="667"/>
    </location>
</feature>
<feature type="compositionally biased region" description="Polar residues" evidence="1">
    <location>
        <begin position="1"/>
        <end position="13"/>
    </location>
</feature>
<sequence>MGNEMGNNNTSSLKEAEEERVRVNAPNGSLHETVKENDVKGDHLIAEDDSKDSDEKAEDLAFHCAIAGDNHVDQLITSEENPQVLSQVTHEVNEGDRHVEDQPQLSPVNLEDTEPSMESDVGEREKSDGQLNIEAADIEDPQVLSRATHEVNEGDRHVEDQPELSSVNLEDTDPSVESDVGEHDKSDSQLNIEAANIEDPQLLSQATYEVNEGDHYVEDRPEVLLLNSEDTEPSMESDVGKRDKSDSQLNIEAASIEVENGETNSSLTVLGDLETQTSEGVKTDPLGLDKVDVSMLVSDACGLEVSREDFLGSPSTFPAGGNTSVSDACGSEVSGEDFVGSPSTFLAEGNDPTQGIEKPSGMNVTFLSDADFEFTHLKLEQEQVEGDKASNVEVVMMNNENRSEDRTESNFLNFGHEEKLNEATTVSGSTLQSEDSVADHSPYSHPEVSELEDQSSLVMEEIEFTSSTPVNENNIKCDDGFGGHSDELWNIQPEQAEAKDVSEMVFGLETITDDVGNTVEVPLDCPSAEECKVKVTDVAENGFQDEICAKASKDFHEYMEGEDCSMPISVEPEAGDTNHDENDPAEKEMIEDKRVETELSQAIVDDTSRKDIMKQFIPVHSPHIQESLSSFDYPVMIAHPVSETKASGDQCNSKSQQCQMPLTPGGNTKLEKISGSLSTELKSYNDTNIHPQLQKFPSFDFDLLNGSRNEESDQTPLLFPDRSTFRSMSMKGRCDRAEQRECLEEKTVWIDRSDSERSKTPFLGLSKKEQEDDEKQEAYLVATAQKQAVKEADTKASKAMWVVPTEEVGSTSPKGKEKRKFRSSLFGNCMCCATVIN</sequence>
<name>A0ABD3JLC0_EUCGL</name>
<dbReference type="Proteomes" id="UP001634007">
    <property type="component" value="Unassembled WGS sequence"/>
</dbReference>
<feature type="region of interest" description="Disordered" evidence="1">
    <location>
        <begin position="78"/>
        <end position="187"/>
    </location>
</feature>
<evidence type="ECO:0000313" key="3">
    <source>
        <dbReference type="Proteomes" id="UP001634007"/>
    </source>
</evidence>
<protein>
    <submittedName>
        <fullName evidence="2">Uncharacterized protein</fullName>
    </submittedName>
</protein>
<evidence type="ECO:0000313" key="2">
    <source>
        <dbReference type="EMBL" id="KAL3727154.1"/>
    </source>
</evidence>
<comment type="caution">
    <text evidence="2">The sequence shown here is derived from an EMBL/GenBank/DDBJ whole genome shotgun (WGS) entry which is preliminary data.</text>
</comment>
<evidence type="ECO:0000256" key="1">
    <source>
        <dbReference type="SAM" id="MobiDB-lite"/>
    </source>
</evidence>
<dbReference type="AlphaFoldDB" id="A0ABD3JLC0"/>
<organism evidence="2 3">
    <name type="scientific">Eucalyptus globulus</name>
    <name type="common">Tasmanian blue gum</name>
    <dbReference type="NCBI Taxonomy" id="34317"/>
    <lineage>
        <taxon>Eukaryota</taxon>
        <taxon>Viridiplantae</taxon>
        <taxon>Streptophyta</taxon>
        <taxon>Embryophyta</taxon>
        <taxon>Tracheophyta</taxon>
        <taxon>Spermatophyta</taxon>
        <taxon>Magnoliopsida</taxon>
        <taxon>eudicotyledons</taxon>
        <taxon>Gunneridae</taxon>
        <taxon>Pentapetalae</taxon>
        <taxon>rosids</taxon>
        <taxon>malvids</taxon>
        <taxon>Myrtales</taxon>
        <taxon>Myrtaceae</taxon>
        <taxon>Myrtoideae</taxon>
        <taxon>Eucalypteae</taxon>
        <taxon>Eucalyptus</taxon>
    </lineage>
</organism>
<feature type="region of interest" description="Disordered" evidence="1">
    <location>
        <begin position="1"/>
        <end position="57"/>
    </location>
</feature>
<feature type="compositionally biased region" description="Basic and acidic residues" evidence="1">
    <location>
        <begin position="147"/>
        <end position="160"/>
    </location>
</feature>
<feature type="compositionally biased region" description="Basic and acidic residues" evidence="1">
    <location>
        <begin position="32"/>
        <end position="48"/>
    </location>
</feature>
<accession>A0ABD3JLC0</accession>
<reference evidence="2 3" key="1">
    <citation type="submission" date="2024-11" db="EMBL/GenBank/DDBJ databases">
        <title>Chromosome-level genome assembly of Eucalyptus globulus Labill. provides insights into its genome evolution.</title>
        <authorList>
            <person name="Li X."/>
        </authorList>
    </citation>
    <scope>NUCLEOTIDE SEQUENCE [LARGE SCALE GENOMIC DNA]</scope>
    <source>
        <strain evidence="2">CL2024</strain>
        <tissue evidence="2">Fresh tender leaves</tissue>
    </source>
</reference>
<feature type="compositionally biased region" description="Polar residues" evidence="1">
    <location>
        <begin position="78"/>
        <end position="90"/>
    </location>
</feature>
<keyword evidence="3" id="KW-1185">Reference proteome</keyword>
<feature type="compositionally biased region" description="Basic and acidic residues" evidence="1">
    <location>
        <begin position="91"/>
        <end position="101"/>
    </location>
</feature>
<feature type="region of interest" description="Disordered" evidence="1">
    <location>
        <begin position="424"/>
        <end position="446"/>
    </location>
</feature>